<dbReference type="EMBL" id="CAAALY010012592">
    <property type="protein sequence ID" value="VEL11709.1"/>
    <property type="molecule type" value="Genomic_DNA"/>
</dbReference>
<comment type="caution">
    <text evidence="1">The sequence shown here is derived from an EMBL/GenBank/DDBJ whole genome shotgun (WGS) entry which is preliminary data.</text>
</comment>
<dbReference type="Proteomes" id="UP000784294">
    <property type="component" value="Unassembled WGS sequence"/>
</dbReference>
<keyword evidence="2" id="KW-1185">Reference proteome</keyword>
<gene>
    <name evidence="1" type="ORF">PXEA_LOCUS5149</name>
</gene>
<accession>A0A3S5B2W3</accession>
<organism evidence="1 2">
    <name type="scientific">Protopolystoma xenopodis</name>
    <dbReference type="NCBI Taxonomy" id="117903"/>
    <lineage>
        <taxon>Eukaryota</taxon>
        <taxon>Metazoa</taxon>
        <taxon>Spiralia</taxon>
        <taxon>Lophotrochozoa</taxon>
        <taxon>Platyhelminthes</taxon>
        <taxon>Monogenea</taxon>
        <taxon>Polyopisthocotylea</taxon>
        <taxon>Polystomatidea</taxon>
        <taxon>Polystomatidae</taxon>
        <taxon>Protopolystoma</taxon>
    </lineage>
</organism>
<evidence type="ECO:0000313" key="1">
    <source>
        <dbReference type="EMBL" id="VEL11709.1"/>
    </source>
</evidence>
<dbReference type="AlphaFoldDB" id="A0A3S5B2W3"/>
<sequence>MTGATALGQSFGDRALNYLSLPGAFLEAYLSLTTSLGPALPDEEMDEVMRLALVGLTSEDPELRAAGIRATERIIAEPGRRIEQMNGADLDDVMVALENIKVRSVNHAKQDNHVYGPK</sequence>
<protein>
    <submittedName>
        <fullName evidence="1">Uncharacterized protein</fullName>
    </submittedName>
</protein>
<reference evidence="1" key="1">
    <citation type="submission" date="2018-11" db="EMBL/GenBank/DDBJ databases">
        <authorList>
            <consortium name="Pathogen Informatics"/>
        </authorList>
    </citation>
    <scope>NUCLEOTIDE SEQUENCE</scope>
</reference>
<evidence type="ECO:0000313" key="2">
    <source>
        <dbReference type="Proteomes" id="UP000784294"/>
    </source>
</evidence>
<name>A0A3S5B2W3_9PLAT</name>
<proteinExistence type="predicted"/>